<sequence>MDMGFETMPDMDLDRLSEVEVEGEGYSLYCKRGKRGGAKEDRYSATMGLQGKSKQAFFGVFDGHGGVGAAEFASKNLDRNIMKEVERRTSEEERIEKEHYSNYASCLSIVELLQIVERDLRGPDIDNLSIIDLVHLEEQLQAALMGARSTKTHMMLQSISSLHEK</sequence>
<organism evidence="2 3">
    <name type="scientific">Olea europaea subsp. europaea</name>
    <dbReference type="NCBI Taxonomy" id="158383"/>
    <lineage>
        <taxon>Eukaryota</taxon>
        <taxon>Viridiplantae</taxon>
        <taxon>Streptophyta</taxon>
        <taxon>Embryophyta</taxon>
        <taxon>Tracheophyta</taxon>
        <taxon>Spermatophyta</taxon>
        <taxon>Magnoliopsida</taxon>
        <taxon>eudicotyledons</taxon>
        <taxon>Gunneridae</taxon>
        <taxon>Pentapetalae</taxon>
        <taxon>asterids</taxon>
        <taxon>lamiids</taxon>
        <taxon>Lamiales</taxon>
        <taxon>Oleaceae</taxon>
        <taxon>Oleeae</taxon>
        <taxon>Olea</taxon>
    </lineage>
</organism>
<dbReference type="Pfam" id="PF01486">
    <property type="entry name" value="K-box"/>
    <property type="match status" value="1"/>
</dbReference>
<dbReference type="PROSITE" id="PS01032">
    <property type="entry name" value="PPM_1"/>
    <property type="match status" value="1"/>
</dbReference>
<comment type="caution">
    <text evidence="2">The sequence shown here is derived from an EMBL/GenBank/DDBJ whole genome shotgun (WGS) entry which is preliminary data.</text>
</comment>
<protein>
    <submittedName>
        <fullName evidence="2">Probable phosphatase 2C 25</fullName>
    </submittedName>
</protein>
<dbReference type="PROSITE" id="PS51297">
    <property type="entry name" value="K_BOX"/>
    <property type="match status" value="1"/>
</dbReference>
<gene>
    <name evidence="2" type="ORF">OLEA9_A078991</name>
</gene>
<dbReference type="EMBL" id="CACTIH010000165">
    <property type="protein sequence ID" value="CAA2955854.1"/>
    <property type="molecule type" value="Genomic_DNA"/>
</dbReference>
<dbReference type="InterPro" id="IPR036457">
    <property type="entry name" value="PPM-type-like_dom_sf"/>
</dbReference>
<evidence type="ECO:0000259" key="1">
    <source>
        <dbReference type="PROSITE" id="PS51297"/>
    </source>
</evidence>
<dbReference type="Gene3D" id="3.60.40.10">
    <property type="entry name" value="PPM-type phosphatase domain"/>
    <property type="match status" value="1"/>
</dbReference>
<reference evidence="2 3" key="1">
    <citation type="submission" date="2019-12" db="EMBL/GenBank/DDBJ databases">
        <authorList>
            <person name="Alioto T."/>
            <person name="Alioto T."/>
            <person name="Gomez Garrido J."/>
        </authorList>
    </citation>
    <scope>NUCLEOTIDE SEQUENCE [LARGE SCALE GENOMIC DNA]</scope>
</reference>
<dbReference type="AlphaFoldDB" id="A0A8S0PQN3"/>
<dbReference type="OrthoDB" id="1898716at2759"/>
<feature type="domain" description="K-box" evidence="1">
    <location>
        <begin position="96"/>
        <end position="165"/>
    </location>
</feature>
<accession>A0A8S0PQN3</accession>
<dbReference type="SUPFAM" id="SSF81606">
    <property type="entry name" value="PP2C-like"/>
    <property type="match status" value="1"/>
</dbReference>
<evidence type="ECO:0000313" key="3">
    <source>
        <dbReference type="Proteomes" id="UP000594638"/>
    </source>
</evidence>
<keyword evidence="3" id="KW-1185">Reference proteome</keyword>
<feature type="non-terminal residue" evidence="2">
    <location>
        <position position="1"/>
    </location>
</feature>
<dbReference type="GO" id="GO:0003700">
    <property type="term" value="F:DNA-binding transcription factor activity"/>
    <property type="evidence" value="ECO:0007669"/>
    <property type="project" value="InterPro"/>
</dbReference>
<dbReference type="GO" id="GO:0004722">
    <property type="term" value="F:protein serine/threonine phosphatase activity"/>
    <property type="evidence" value="ECO:0007669"/>
    <property type="project" value="UniProtKB-EC"/>
</dbReference>
<evidence type="ECO:0000313" key="2">
    <source>
        <dbReference type="EMBL" id="CAA2955854.1"/>
    </source>
</evidence>
<proteinExistence type="predicted"/>
<name>A0A8S0PQN3_OLEEU</name>
<dbReference type="GO" id="GO:0005634">
    <property type="term" value="C:nucleus"/>
    <property type="evidence" value="ECO:0007669"/>
    <property type="project" value="InterPro"/>
</dbReference>
<dbReference type="Gramene" id="OE9A078991T2">
    <property type="protein sequence ID" value="OE9A078991C2"/>
    <property type="gene ID" value="OE9A078991"/>
</dbReference>
<dbReference type="GO" id="GO:0046872">
    <property type="term" value="F:metal ion binding"/>
    <property type="evidence" value="ECO:0007669"/>
    <property type="project" value="UniProtKB-KW"/>
</dbReference>
<dbReference type="Proteomes" id="UP000594638">
    <property type="component" value="Unassembled WGS sequence"/>
</dbReference>
<dbReference type="InterPro" id="IPR000222">
    <property type="entry name" value="PP2C_BS"/>
</dbReference>
<dbReference type="InterPro" id="IPR002487">
    <property type="entry name" value="TF_Kbox"/>
</dbReference>